<gene>
    <name evidence="1" type="ORF">PXEA_LOCUS4559</name>
</gene>
<evidence type="ECO:0000313" key="1">
    <source>
        <dbReference type="EMBL" id="VEL11119.1"/>
    </source>
</evidence>
<name>A0A3S4ZZQ7_9PLAT</name>
<proteinExistence type="predicted"/>
<evidence type="ECO:0000313" key="2">
    <source>
        <dbReference type="Proteomes" id="UP000784294"/>
    </source>
</evidence>
<dbReference type="EMBL" id="CAAALY010010890">
    <property type="protein sequence ID" value="VEL11119.1"/>
    <property type="molecule type" value="Genomic_DNA"/>
</dbReference>
<comment type="caution">
    <text evidence="1">The sequence shown here is derived from an EMBL/GenBank/DDBJ whole genome shotgun (WGS) entry which is preliminary data.</text>
</comment>
<dbReference type="AlphaFoldDB" id="A0A3S4ZZQ7"/>
<keyword evidence="2" id="KW-1185">Reference proteome</keyword>
<protein>
    <recommendedName>
        <fullName evidence="3">BTB domain-containing protein</fullName>
    </recommendedName>
</protein>
<reference evidence="1" key="1">
    <citation type="submission" date="2018-11" db="EMBL/GenBank/DDBJ databases">
        <authorList>
            <consortium name="Pathogen Informatics"/>
        </authorList>
    </citation>
    <scope>NUCLEOTIDE SEQUENCE</scope>
</reference>
<sequence length="195" mass="21799">MGKPIEGYSEGKAAKSSESSQILTESISICGPSRCSFMPIGRTGMVSGSRGLARRESCACDLYFLRLKDSSSLIAVDANLLDSATDYFKKKVNHDYQLSNLSTIDLHEVRRSLFDNLLYCLRKKCFPDQQFPDNQSKIQAASEVFNLSHQLNVSYSDQLALFIGHIDAIFLVLRLRAVQLWTNHLQPNHAEPVPA</sequence>
<accession>A0A3S4ZZQ7</accession>
<dbReference type="Proteomes" id="UP000784294">
    <property type="component" value="Unassembled WGS sequence"/>
</dbReference>
<evidence type="ECO:0008006" key="3">
    <source>
        <dbReference type="Google" id="ProtNLM"/>
    </source>
</evidence>
<organism evidence="1 2">
    <name type="scientific">Protopolystoma xenopodis</name>
    <dbReference type="NCBI Taxonomy" id="117903"/>
    <lineage>
        <taxon>Eukaryota</taxon>
        <taxon>Metazoa</taxon>
        <taxon>Spiralia</taxon>
        <taxon>Lophotrochozoa</taxon>
        <taxon>Platyhelminthes</taxon>
        <taxon>Monogenea</taxon>
        <taxon>Polyopisthocotylea</taxon>
        <taxon>Polystomatidea</taxon>
        <taxon>Polystomatidae</taxon>
        <taxon>Protopolystoma</taxon>
    </lineage>
</organism>